<protein>
    <submittedName>
        <fullName evidence="2">Uncharacterized protein</fullName>
    </submittedName>
</protein>
<dbReference type="STRING" id="1176587.A8C56_02440"/>
<sequence length="121" mass="13671">MRCVIKGITYKKAFLSILAFLFAVVLLWLTVSLPFVYEAKKQLTEKTTSKEKNANNSLAGTTEEKVPSNPNLTINEEYLHNDGYDFSITELQKDIAYLHLHEGTYIAFHAELHAPPPNTIS</sequence>
<evidence type="ECO:0000313" key="3">
    <source>
        <dbReference type="Proteomes" id="UP000077667"/>
    </source>
</evidence>
<dbReference type="EMBL" id="CP015772">
    <property type="protein sequence ID" value="ANH79984.1"/>
    <property type="molecule type" value="Genomic_DNA"/>
</dbReference>
<dbReference type="KEGG" id="nia:A8C56_02440"/>
<evidence type="ECO:0000256" key="1">
    <source>
        <dbReference type="SAM" id="MobiDB-lite"/>
    </source>
</evidence>
<name>A0A1A9I0A5_9BACT</name>
<evidence type="ECO:0000313" key="2">
    <source>
        <dbReference type="EMBL" id="ANH79984.1"/>
    </source>
</evidence>
<feature type="compositionally biased region" description="Basic and acidic residues" evidence="1">
    <location>
        <begin position="43"/>
        <end position="53"/>
    </location>
</feature>
<gene>
    <name evidence="2" type="ORF">A8C56_02440</name>
</gene>
<organism evidence="2 3">
    <name type="scientific">Niabella ginsenosidivorans</name>
    <dbReference type="NCBI Taxonomy" id="1176587"/>
    <lineage>
        <taxon>Bacteria</taxon>
        <taxon>Pseudomonadati</taxon>
        <taxon>Bacteroidota</taxon>
        <taxon>Chitinophagia</taxon>
        <taxon>Chitinophagales</taxon>
        <taxon>Chitinophagaceae</taxon>
        <taxon>Niabella</taxon>
    </lineage>
</organism>
<proteinExistence type="predicted"/>
<accession>A0A1A9I0A5</accession>
<reference evidence="2 3" key="1">
    <citation type="submission" date="2016-05" db="EMBL/GenBank/DDBJ databases">
        <title>Niabella ginsenosidivorans BS26 whole genome sequencing.</title>
        <authorList>
            <person name="Im W.T."/>
            <person name="Siddiqi M.Z."/>
        </authorList>
    </citation>
    <scope>NUCLEOTIDE SEQUENCE [LARGE SCALE GENOMIC DNA]</scope>
    <source>
        <strain evidence="2 3">BS26</strain>
    </source>
</reference>
<dbReference type="Proteomes" id="UP000077667">
    <property type="component" value="Chromosome"/>
</dbReference>
<dbReference type="OrthoDB" id="676351at2"/>
<feature type="region of interest" description="Disordered" evidence="1">
    <location>
        <begin position="43"/>
        <end position="71"/>
    </location>
</feature>
<keyword evidence="3" id="KW-1185">Reference proteome</keyword>
<dbReference type="AlphaFoldDB" id="A0A1A9I0A5"/>